<dbReference type="EMBL" id="GBXM01026574">
    <property type="protein sequence ID" value="JAH82003.1"/>
    <property type="molecule type" value="Transcribed_RNA"/>
</dbReference>
<protein>
    <submittedName>
        <fullName evidence="1">Uncharacterized protein</fullName>
    </submittedName>
</protein>
<reference evidence="1" key="1">
    <citation type="submission" date="2014-11" db="EMBL/GenBank/DDBJ databases">
        <authorList>
            <person name="Amaro Gonzalez C."/>
        </authorList>
    </citation>
    <scope>NUCLEOTIDE SEQUENCE</scope>
</reference>
<evidence type="ECO:0000313" key="1">
    <source>
        <dbReference type="EMBL" id="JAH82003.1"/>
    </source>
</evidence>
<accession>A0A0E9VXL4</accession>
<reference evidence="1" key="2">
    <citation type="journal article" date="2015" name="Fish Shellfish Immunol.">
        <title>Early steps in the European eel (Anguilla anguilla)-Vibrio vulnificus interaction in the gills: Role of the RtxA13 toxin.</title>
        <authorList>
            <person name="Callol A."/>
            <person name="Pajuelo D."/>
            <person name="Ebbesson L."/>
            <person name="Teles M."/>
            <person name="MacKenzie S."/>
            <person name="Amaro C."/>
        </authorList>
    </citation>
    <scope>NUCLEOTIDE SEQUENCE</scope>
</reference>
<name>A0A0E9VXL4_ANGAN</name>
<organism evidence="1">
    <name type="scientific">Anguilla anguilla</name>
    <name type="common">European freshwater eel</name>
    <name type="synonym">Muraena anguilla</name>
    <dbReference type="NCBI Taxonomy" id="7936"/>
    <lineage>
        <taxon>Eukaryota</taxon>
        <taxon>Metazoa</taxon>
        <taxon>Chordata</taxon>
        <taxon>Craniata</taxon>
        <taxon>Vertebrata</taxon>
        <taxon>Euteleostomi</taxon>
        <taxon>Actinopterygii</taxon>
        <taxon>Neopterygii</taxon>
        <taxon>Teleostei</taxon>
        <taxon>Anguilliformes</taxon>
        <taxon>Anguillidae</taxon>
        <taxon>Anguilla</taxon>
    </lineage>
</organism>
<proteinExistence type="predicted"/>
<dbReference type="AlphaFoldDB" id="A0A0E9VXL4"/>
<sequence length="43" mass="5007">MFLSLWKTCSHTVHAWPGGKICFHFRQRTRLSNYALPASTLRS</sequence>